<evidence type="ECO:0000256" key="2">
    <source>
        <dbReference type="SAM" id="Phobius"/>
    </source>
</evidence>
<protein>
    <recommendedName>
        <fullName evidence="5">MARVEL domain-containing protein</fullName>
    </recommendedName>
</protein>
<evidence type="ECO:0000313" key="3">
    <source>
        <dbReference type="EMBL" id="KAF4637177.1"/>
    </source>
</evidence>
<sequence>MSLTSFDGDSVMLFTALATIVISVYIFMSSIALPVAYNYWAILSLDIFAIIFWVISFSLLASEIAAYSSYFKTAATYTCTYYYGYCLKKREMDLVPRAITNIYTYLNAMIAAAALGGLEFILFMITLIFTSIYLSRHRAARGHCMPAKIGVPPALSSAVPIMQQVVPQQQHTPQAPQQQPYAPQQQQQSQP</sequence>
<accession>A0A8H4RZ48</accession>
<keyword evidence="2" id="KW-0812">Transmembrane</keyword>
<evidence type="ECO:0000256" key="1">
    <source>
        <dbReference type="SAM" id="MobiDB-lite"/>
    </source>
</evidence>
<name>A0A8H4RZ48_9HELO</name>
<feature type="region of interest" description="Disordered" evidence="1">
    <location>
        <begin position="167"/>
        <end position="191"/>
    </location>
</feature>
<reference evidence="3 4" key="1">
    <citation type="submission" date="2020-03" db="EMBL/GenBank/DDBJ databases">
        <title>Draft Genome Sequence of Cudoniella acicularis.</title>
        <authorList>
            <person name="Buettner E."/>
            <person name="Kellner H."/>
        </authorList>
    </citation>
    <scope>NUCLEOTIDE SEQUENCE [LARGE SCALE GENOMIC DNA]</scope>
    <source>
        <strain evidence="3 4">DSM 108380</strain>
    </source>
</reference>
<dbReference type="OrthoDB" id="5325022at2759"/>
<proteinExistence type="predicted"/>
<evidence type="ECO:0000313" key="4">
    <source>
        <dbReference type="Proteomes" id="UP000566819"/>
    </source>
</evidence>
<keyword evidence="2" id="KW-1133">Transmembrane helix</keyword>
<comment type="caution">
    <text evidence="3">The sequence shown here is derived from an EMBL/GenBank/DDBJ whole genome shotgun (WGS) entry which is preliminary data.</text>
</comment>
<dbReference type="PANTHER" id="PTHR37451">
    <property type="entry name" value="MARVEL DOMAIN"/>
    <property type="match status" value="1"/>
</dbReference>
<dbReference type="PANTHER" id="PTHR37451:SF4">
    <property type="entry name" value="MARVEL DOMAIN-CONTAINING PROTEIN"/>
    <property type="match status" value="1"/>
</dbReference>
<feature type="transmembrane region" description="Helical" evidence="2">
    <location>
        <begin position="12"/>
        <end position="33"/>
    </location>
</feature>
<organism evidence="3 4">
    <name type="scientific">Cudoniella acicularis</name>
    <dbReference type="NCBI Taxonomy" id="354080"/>
    <lineage>
        <taxon>Eukaryota</taxon>
        <taxon>Fungi</taxon>
        <taxon>Dikarya</taxon>
        <taxon>Ascomycota</taxon>
        <taxon>Pezizomycotina</taxon>
        <taxon>Leotiomycetes</taxon>
        <taxon>Helotiales</taxon>
        <taxon>Tricladiaceae</taxon>
        <taxon>Cudoniella</taxon>
    </lineage>
</organism>
<feature type="transmembrane region" description="Helical" evidence="2">
    <location>
        <begin position="105"/>
        <end position="134"/>
    </location>
</feature>
<keyword evidence="2" id="KW-0472">Membrane</keyword>
<gene>
    <name evidence="3" type="ORF">G7Y89_g916</name>
</gene>
<dbReference type="EMBL" id="JAAMPI010000033">
    <property type="protein sequence ID" value="KAF4637177.1"/>
    <property type="molecule type" value="Genomic_DNA"/>
</dbReference>
<dbReference type="AlphaFoldDB" id="A0A8H4RZ48"/>
<dbReference type="Proteomes" id="UP000566819">
    <property type="component" value="Unassembled WGS sequence"/>
</dbReference>
<feature type="transmembrane region" description="Helical" evidence="2">
    <location>
        <begin position="39"/>
        <end position="60"/>
    </location>
</feature>
<evidence type="ECO:0008006" key="5">
    <source>
        <dbReference type="Google" id="ProtNLM"/>
    </source>
</evidence>
<keyword evidence="4" id="KW-1185">Reference proteome</keyword>